<name>A0A8J9W6E4_9NEOP</name>
<evidence type="ECO:0000313" key="2">
    <source>
        <dbReference type="EMBL" id="CAH0727197.1"/>
    </source>
</evidence>
<organism evidence="2 3">
    <name type="scientific">Brenthis ino</name>
    <name type="common">lesser marbled fritillary</name>
    <dbReference type="NCBI Taxonomy" id="405034"/>
    <lineage>
        <taxon>Eukaryota</taxon>
        <taxon>Metazoa</taxon>
        <taxon>Ecdysozoa</taxon>
        <taxon>Arthropoda</taxon>
        <taxon>Hexapoda</taxon>
        <taxon>Insecta</taxon>
        <taxon>Pterygota</taxon>
        <taxon>Neoptera</taxon>
        <taxon>Endopterygota</taxon>
        <taxon>Lepidoptera</taxon>
        <taxon>Glossata</taxon>
        <taxon>Ditrysia</taxon>
        <taxon>Papilionoidea</taxon>
        <taxon>Nymphalidae</taxon>
        <taxon>Heliconiinae</taxon>
        <taxon>Argynnini</taxon>
        <taxon>Brenthis</taxon>
    </lineage>
</organism>
<evidence type="ECO:0000313" key="3">
    <source>
        <dbReference type="Proteomes" id="UP000838878"/>
    </source>
</evidence>
<dbReference type="AlphaFoldDB" id="A0A8J9W6E4"/>
<feature type="non-terminal residue" evidence="2">
    <location>
        <position position="109"/>
    </location>
</feature>
<sequence length="109" mass="12228">MIPVLTTSVVYWLTCTAADPEVLGSYPGSSQVQLLNISTKKLSVTARGWEVFGVTPPYLKEHVKPSDLRFNSHRSCRIVVPMEYESDRNRECTCLRAHALHYNITCADG</sequence>
<keyword evidence="1" id="KW-0732">Signal</keyword>
<feature type="chain" id="PRO_5035428843" evidence="1">
    <location>
        <begin position="18"/>
        <end position="109"/>
    </location>
</feature>
<gene>
    <name evidence="2" type="ORF">BINO364_LOCUS12572</name>
</gene>
<protein>
    <submittedName>
        <fullName evidence="2">Uncharacterized protein</fullName>
    </submittedName>
</protein>
<dbReference type="EMBL" id="OV170226">
    <property type="protein sequence ID" value="CAH0727197.1"/>
    <property type="molecule type" value="Genomic_DNA"/>
</dbReference>
<proteinExistence type="predicted"/>
<feature type="signal peptide" evidence="1">
    <location>
        <begin position="1"/>
        <end position="17"/>
    </location>
</feature>
<dbReference type="Proteomes" id="UP000838878">
    <property type="component" value="Chromosome 6"/>
</dbReference>
<reference evidence="2" key="1">
    <citation type="submission" date="2021-12" db="EMBL/GenBank/DDBJ databases">
        <authorList>
            <person name="Martin H S."/>
        </authorList>
    </citation>
    <scope>NUCLEOTIDE SEQUENCE</scope>
</reference>
<keyword evidence="3" id="KW-1185">Reference proteome</keyword>
<evidence type="ECO:0000256" key="1">
    <source>
        <dbReference type="SAM" id="SignalP"/>
    </source>
</evidence>
<accession>A0A8J9W6E4</accession>